<dbReference type="GO" id="GO:0006355">
    <property type="term" value="P:regulation of DNA-templated transcription"/>
    <property type="evidence" value="ECO:0007669"/>
    <property type="project" value="UniProtKB-ARBA"/>
</dbReference>
<feature type="domain" description="HTH tetR-type" evidence="3">
    <location>
        <begin position="15"/>
        <end position="75"/>
    </location>
</feature>
<protein>
    <submittedName>
        <fullName evidence="4">DNA-binding transcriptional regulator, AcrR family</fullName>
    </submittedName>
</protein>
<keyword evidence="1 2" id="KW-0238">DNA-binding</keyword>
<dbReference type="InterPro" id="IPR009057">
    <property type="entry name" value="Homeodomain-like_sf"/>
</dbReference>
<feature type="DNA-binding region" description="H-T-H motif" evidence="2">
    <location>
        <begin position="38"/>
        <end position="57"/>
    </location>
</feature>
<dbReference type="PRINTS" id="PR00455">
    <property type="entry name" value="HTHTETR"/>
</dbReference>
<evidence type="ECO:0000256" key="2">
    <source>
        <dbReference type="PROSITE-ProRule" id="PRU00335"/>
    </source>
</evidence>
<dbReference type="Gene3D" id="1.10.357.10">
    <property type="entry name" value="Tetracycline Repressor, domain 2"/>
    <property type="match status" value="1"/>
</dbReference>
<dbReference type="InterPro" id="IPR041474">
    <property type="entry name" value="NicS_C"/>
</dbReference>
<dbReference type="InterPro" id="IPR050109">
    <property type="entry name" value="HTH-type_TetR-like_transc_reg"/>
</dbReference>
<dbReference type="PANTHER" id="PTHR30328:SF54">
    <property type="entry name" value="HTH-TYPE TRANSCRIPTIONAL REPRESSOR SCO4008"/>
    <property type="match status" value="1"/>
</dbReference>
<dbReference type="InterPro" id="IPR001647">
    <property type="entry name" value="HTH_TetR"/>
</dbReference>
<dbReference type="PANTHER" id="PTHR30328">
    <property type="entry name" value="TRANSCRIPTIONAL REPRESSOR"/>
    <property type="match status" value="1"/>
</dbReference>
<accession>A0A1H4T8R0</accession>
<dbReference type="Pfam" id="PF17938">
    <property type="entry name" value="TetR_C_29"/>
    <property type="match status" value="1"/>
</dbReference>
<dbReference type="AlphaFoldDB" id="A0A1H4T8R0"/>
<sequence length="215" mass="24240">MSDQPPKNSRLRDAVRTQAEILDVATREFAERGYAGARVDEIAALTRTTKRMIYYYFGGKEQLYIKVLERAYTGIREAEQAVDVTGLDPAEAIRHLAELTFDHHTAHADFIRLVSIENIHRAEHLVKSETLAKAGTPVIDLISGILARGREQGVFRDDTDAVDVHMMISSFAVFPVANQYTFGTLFGRDPLDPERRAHYRRMLGDMVVAYLSARS</sequence>
<dbReference type="Proteomes" id="UP000198609">
    <property type="component" value="Unassembled WGS sequence"/>
</dbReference>
<evidence type="ECO:0000313" key="5">
    <source>
        <dbReference type="Proteomes" id="UP000198609"/>
    </source>
</evidence>
<evidence type="ECO:0000256" key="1">
    <source>
        <dbReference type="ARBA" id="ARBA00023125"/>
    </source>
</evidence>
<dbReference type="GO" id="GO:0003677">
    <property type="term" value="F:DNA binding"/>
    <property type="evidence" value="ECO:0007669"/>
    <property type="project" value="UniProtKB-UniRule"/>
</dbReference>
<dbReference type="Pfam" id="PF00440">
    <property type="entry name" value="TetR_N"/>
    <property type="match status" value="1"/>
</dbReference>
<evidence type="ECO:0000313" key="4">
    <source>
        <dbReference type="EMBL" id="SEC52709.1"/>
    </source>
</evidence>
<reference evidence="5" key="1">
    <citation type="submission" date="2016-10" db="EMBL/GenBank/DDBJ databases">
        <authorList>
            <person name="Varghese N."/>
            <person name="Submissions S."/>
        </authorList>
    </citation>
    <scope>NUCLEOTIDE SEQUENCE [LARGE SCALE GENOMIC DNA]</scope>
    <source>
        <strain evidence="5">DSM 40318</strain>
    </source>
</reference>
<dbReference type="SUPFAM" id="SSF48498">
    <property type="entry name" value="Tetracyclin repressor-like, C-terminal domain"/>
    <property type="match status" value="1"/>
</dbReference>
<dbReference type="InterPro" id="IPR036271">
    <property type="entry name" value="Tet_transcr_reg_TetR-rel_C_sf"/>
</dbReference>
<organism evidence="4 5">
    <name type="scientific">Streptomyces melanosporofaciens</name>
    <dbReference type="NCBI Taxonomy" id="67327"/>
    <lineage>
        <taxon>Bacteria</taxon>
        <taxon>Bacillati</taxon>
        <taxon>Actinomycetota</taxon>
        <taxon>Actinomycetes</taxon>
        <taxon>Kitasatosporales</taxon>
        <taxon>Streptomycetaceae</taxon>
        <taxon>Streptomyces</taxon>
        <taxon>Streptomyces violaceusniger group</taxon>
    </lineage>
</organism>
<dbReference type="SUPFAM" id="SSF46689">
    <property type="entry name" value="Homeodomain-like"/>
    <property type="match status" value="1"/>
</dbReference>
<evidence type="ECO:0000259" key="3">
    <source>
        <dbReference type="PROSITE" id="PS50977"/>
    </source>
</evidence>
<dbReference type="EMBL" id="FNST01000002">
    <property type="protein sequence ID" value="SEC52709.1"/>
    <property type="molecule type" value="Genomic_DNA"/>
</dbReference>
<gene>
    <name evidence="4" type="ORF">SAMN04490356_4490</name>
</gene>
<dbReference type="RefSeq" id="WP_093464350.1">
    <property type="nucleotide sequence ID" value="NZ_FNST01000002.1"/>
</dbReference>
<name>A0A1H4T8R0_STRMJ</name>
<keyword evidence="5" id="KW-1185">Reference proteome</keyword>
<proteinExistence type="predicted"/>
<dbReference type="PROSITE" id="PS50977">
    <property type="entry name" value="HTH_TETR_2"/>
    <property type="match status" value="1"/>
</dbReference>